<evidence type="ECO:0000256" key="4">
    <source>
        <dbReference type="ARBA" id="ARBA00023125"/>
    </source>
</evidence>
<dbReference type="EMBL" id="CP101508">
    <property type="protein sequence ID" value="UTV29108.1"/>
    <property type="molecule type" value="Genomic_DNA"/>
</dbReference>
<keyword evidence="1 6" id="KW-0597">Phosphoprotein</keyword>
<evidence type="ECO:0000256" key="1">
    <source>
        <dbReference type="ARBA" id="ARBA00022553"/>
    </source>
</evidence>
<dbReference type="SUPFAM" id="SSF46894">
    <property type="entry name" value="C-terminal effector domain of the bipartite response regulators"/>
    <property type="match status" value="1"/>
</dbReference>
<dbReference type="InterPro" id="IPR001789">
    <property type="entry name" value="Sig_transdc_resp-reg_receiver"/>
</dbReference>
<evidence type="ECO:0000313" key="11">
    <source>
        <dbReference type="Proteomes" id="UP001057998"/>
    </source>
</evidence>
<dbReference type="SMART" id="SM00448">
    <property type="entry name" value="REC"/>
    <property type="match status" value="1"/>
</dbReference>
<dbReference type="Proteomes" id="UP001057998">
    <property type="component" value="Chromosome 1"/>
</dbReference>
<dbReference type="InterPro" id="IPR039420">
    <property type="entry name" value="WalR-like"/>
</dbReference>
<dbReference type="PANTHER" id="PTHR48111">
    <property type="entry name" value="REGULATOR OF RPOS"/>
    <property type="match status" value="1"/>
</dbReference>
<dbReference type="PANTHER" id="PTHR48111:SF4">
    <property type="entry name" value="DNA-BINDING DUAL TRANSCRIPTIONAL REGULATOR OMPR"/>
    <property type="match status" value="1"/>
</dbReference>
<dbReference type="Gene3D" id="3.40.50.2300">
    <property type="match status" value="1"/>
</dbReference>
<dbReference type="SMART" id="SM00862">
    <property type="entry name" value="Trans_reg_C"/>
    <property type="match status" value="1"/>
</dbReference>
<dbReference type="InterPro" id="IPR001867">
    <property type="entry name" value="OmpR/PhoB-type_DNA-bd"/>
</dbReference>
<feature type="modified residue" description="4-aspartylphosphate" evidence="6">
    <location>
        <position position="69"/>
    </location>
</feature>
<dbReference type="CDD" id="cd00383">
    <property type="entry name" value="trans_reg_C"/>
    <property type="match status" value="1"/>
</dbReference>
<dbReference type="Pfam" id="PF00486">
    <property type="entry name" value="Trans_reg_C"/>
    <property type="match status" value="1"/>
</dbReference>
<feature type="domain" description="OmpR/PhoB-type" evidence="9">
    <location>
        <begin position="145"/>
        <end position="243"/>
    </location>
</feature>
<accession>A0ABY5GIJ7</accession>
<sequence>MFVVCSGDLTRREKTLHKKTILVVDDSEEIRDALSEYLGRSGFEVLTAADGEEMWQHFHRREPHLIVLDIMLPGDDGLTLCRKIRTRSHVPILMLTAVCDEVDRVAGLEIGADDYMTKTFSPRELLARIKALLRRSQFNRSAATGRQIQFLDWTFDTVKRQLIHHSGEVTQLSGADFSLLSLLLQRPNQPLSRDDIARFVWGRDADPLERGIDVQMSRLRKHLRDEDRTIIITVRNKGYMLALDSMGD</sequence>
<gene>
    <name evidence="10" type="ORF">NNL38_07760</name>
</gene>
<dbReference type="InterPro" id="IPR036388">
    <property type="entry name" value="WH-like_DNA-bd_sf"/>
</dbReference>
<dbReference type="PROSITE" id="PS51755">
    <property type="entry name" value="OMPR_PHOB"/>
    <property type="match status" value="1"/>
</dbReference>
<dbReference type="Gene3D" id="1.10.10.10">
    <property type="entry name" value="Winged helix-like DNA-binding domain superfamily/Winged helix DNA-binding domain"/>
    <property type="match status" value="1"/>
</dbReference>
<protein>
    <submittedName>
        <fullName evidence="10">Response regulator transcription factor</fullName>
    </submittedName>
</protein>
<evidence type="ECO:0000256" key="2">
    <source>
        <dbReference type="ARBA" id="ARBA00023012"/>
    </source>
</evidence>
<dbReference type="InterPro" id="IPR016032">
    <property type="entry name" value="Sig_transdc_resp-reg_C-effctor"/>
</dbReference>
<name>A0ABY5GIJ7_9GAMM</name>
<evidence type="ECO:0000259" key="8">
    <source>
        <dbReference type="PROSITE" id="PS50110"/>
    </source>
</evidence>
<dbReference type="Pfam" id="PF00072">
    <property type="entry name" value="Response_reg"/>
    <property type="match status" value="1"/>
</dbReference>
<feature type="domain" description="Response regulatory" evidence="8">
    <location>
        <begin position="20"/>
        <end position="133"/>
    </location>
</feature>
<proteinExistence type="predicted"/>
<keyword evidence="4 7" id="KW-0238">DNA-binding</keyword>
<keyword evidence="2" id="KW-0902">Two-component regulatory system</keyword>
<keyword evidence="3" id="KW-0805">Transcription regulation</keyword>
<dbReference type="SUPFAM" id="SSF52172">
    <property type="entry name" value="CheY-like"/>
    <property type="match status" value="1"/>
</dbReference>
<reference evidence="10" key="1">
    <citation type="submission" date="2022-07" db="EMBL/GenBank/DDBJ databases">
        <title>Genome sequencing of Photobacterium atrarenae GJH2-4.</title>
        <authorList>
            <person name="Park S.-J."/>
        </authorList>
    </citation>
    <scope>NUCLEOTIDE SEQUENCE</scope>
    <source>
        <strain evidence="10">GJH2-4</strain>
    </source>
</reference>
<evidence type="ECO:0000256" key="3">
    <source>
        <dbReference type="ARBA" id="ARBA00023015"/>
    </source>
</evidence>
<feature type="DNA-binding region" description="OmpR/PhoB-type" evidence="7">
    <location>
        <begin position="145"/>
        <end position="243"/>
    </location>
</feature>
<evidence type="ECO:0000256" key="6">
    <source>
        <dbReference type="PROSITE-ProRule" id="PRU00169"/>
    </source>
</evidence>
<evidence type="ECO:0000313" key="10">
    <source>
        <dbReference type="EMBL" id="UTV29108.1"/>
    </source>
</evidence>
<evidence type="ECO:0000259" key="9">
    <source>
        <dbReference type="PROSITE" id="PS51755"/>
    </source>
</evidence>
<dbReference type="Gene3D" id="6.10.250.690">
    <property type="match status" value="1"/>
</dbReference>
<keyword evidence="5" id="KW-0804">Transcription</keyword>
<evidence type="ECO:0000256" key="7">
    <source>
        <dbReference type="PROSITE-ProRule" id="PRU01091"/>
    </source>
</evidence>
<organism evidence="10 11">
    <name type="scientific">Photobacterium atrarenae</name>
    <dbReference type="NCBI Taxonomy" id="865757"/>
    <lineage>
        <taxon>Bacteria</taxon>
        <taxon>Pseudomonadati</taxon>
        <taxon>Pseudomonadota</taxon>
        <taxon>Gammaproteobacteria</taxon>
        <taxon>Vibrionales</taxon>
        <taxon>Vibrionaceae</taxon>
        <taxon>Photobacterium</taxon>
    </lineage>
</organism>
<dbReference type="PROSITE" id="PS50110">
    <property type="entry name" value="RESPONSE_REGULATORY"/>
    <property type="match status" value="1"/>
</dbReference>
<keyword evidence="11" id="KW-1185">Reference proteome</keyword>
<evidence type="ECO:0000256" key="5">
    <source>
        <dbReference type="ARBA" id="ARBA00023163"/>
    </source>
</evidence>
<dbReference type="InterPro" id="IPR011006">
    <property type="entry name" value="CheY-like_superfamily"/>
</dbReference>